<sequence>MKRGISFQLPNTDKYDSCLGDVLKPIDISTFSWRVTPVESYLVVNDELDIDKDLFETDNEIMEGADLKNLLENNVYYIIFADLQAYPKGKVSEIETYEEFVESECELVLFVVDSCYTVIYCKDKEKLELLYKNAAVFGFENIQFITDENDTRTRITAW</sequence>
<dbReference type="InterPro" id="IPR020216">
    <property type="entry name" value="Uncharacterised_YncE"/>
</dbReference>
<evidence type="ECO:0000313" key="1">
    <source>
        <dbReference type="EMBL" id="PHF04640.1"/>
    </source>
</evidence>
<reference evidence="1 2" key="1">
    <citation type="submission" date="2017-09" db="EMBL/GenBank/DDBJ databases">
        <title>Large-scale bioinformatics analysis of Bacillus genomes uncovers conserved roles of natural products in bacterial physiology.</title>
        <authorList>
            <consortium name="Agbiome Team Llc"/>
            <person name="Bleich R.M."/>
            <person name="Grubbs K.J."/>
            <person name="Santa Maria K.C."/>
            <person name="Allen S.E."/>
            <person name="Farag S."/>
            <person name="Shank E.A."/>
            <person name="Bowers A."/>
        </authorList>
    </citation>
    <scope>NUCLEOTIDE SEQUENCE [LARGE SCALE GENOMIC DNA]</scope>
    <source>
        <strain evidence="1 2">AFS037265</strain>
    </source>
</reference>
<proteinExistence type="predicted"/>
<dbReference type="EMBL" id="NUTL01000006">
    <property type="protein sequence ID" value="PHF04640.1"/>
    <property type="molecule type" value="Genomic_DNA"/>
</dbReference>
<dbReference type="RefSeq" id="WP_003200926.1">
    <property type="nucleotide sequence ID" value="NZ_CM000743.1"/>
</dbReference>
<name>A0ABD6TG95_9BACI</name>
<organism evidence="1 2">
    <name type="scientific">Bacillus pseudomycoides</name>
    <dbReference type="NCBI Taxonomy" id="64104"/>
    <lineage>
        <taxon>Bacteria</taxon>
        <taxon>Bacillati</taxon>
        <taxon>Bacillota</taxon>
        <taxon>Bacilli</taxon>
        <taxon>Bacillales</taxon>
        <taxon>Bacillaceae</taxon>
        <taxon>Bacillus</taxon>
        <taxon>Bacillus cereus group</taxon>
    </lineage>
</organism>
<comment type="caution">
    <text evidence="1">The sequence shown here is derived from an EMBL/GenBank/DDBJ whole genome shotgun (WGS) entry which is preliminary data.</text>
</comment>
<accession>A0ABD6TG95</accession>
<dbReference type="AlphaFoldDB" id="A0ABD6TG95"/>
<dbReference type="Pfam" id="PF10903">
    <property type="entry name" value="DUF2691"/>
    <property type="match status" value="1"/>
</dbReference>
<gene>
    <name evidence="1" type="ORF">COF81_00965</name>
</gene>
<evidence type="ECO:0000313" key="2">
    <source>
        <dbReference type="Proteomes" id="UP000221918"/>
    </source>
</evidence>
<dbReference type="Proteomes" id="UP000221918">
    <property type="component" value="Unassembled WGS sequence"/>
</dbReference>
<protein>
    <submittedName>
        <fullName evidence="1">DUF2691 domain-containing protein</fullName>
    </submittedName>
</protein>